<name>A0A5N6NPG6_9ASTR</name>
<feature type="domain" description="Protein kinase" evidence="6">
    <location>
        <begin position="107"/>
        <end position="215"/>
    </location>
</feature>
<reference evidence="7 8" key="1">
    <citation type="submission" date="2019-05" db="EMBL/GenBank/DDBJ databases">
        <title>Mikania micrantha, genome provides insights into the molecular mechanism of rapid growth.</title>
        <authorList>
            <person name="Liu B."/>
        </authorList>
    </citation>
    <scope>NUCLEOTIDE SEQUENCE [LARGE SCALE GENOMIC DNA]</scope>
    <source>
        <strain evidence="7">NLD-2019</strain>
        <tissue evidence="7">Leaf</tissue>
    </source>
</reference>
<evidence type="ECO:0000313" key="8">
    <source>
        <dbReference type="Proteomes" id="UP000326396"/>
    </source>
</evidence>
<dbReference type="Proteomes" id="UP000326396">
    <property type="component" value="Linkage Group LG18"/>
</dbReference>
<keyword evidence="8" id="KW-1185">Reference proteome</keyword>
<evidence type="ECO:0000256" key="4">
    <source>
        <dbReference type="PROSITE-ProRule" id="PRU10141"/>
    </source>
</evidence>
<keyword evidence="1" id="KW-0418">Kinase</keyword>
<evidence type="ECO:0000259" key="6">
    <source>
        <dbReference type="PROSITE" id="PS50011"/>
    </source>
</evidence>
<dbReference type="InterPro" id="IPR017441">
    <property type="entry name" value="Protein_kinase_ATP_BS"/>
</dbReference>
<keyword evidence="2 4" id="KW-0547">Nucleotide-binding</keyword>
<dbReference type="InterPro" id="IPR000719">
    <property type="entry name" value="Prot_kinase_dom"/>
</dbReference>
<feature type="binding site" evidence="4">
    <location>
        <position position="142"/>
    </location>
    <ligand>
        <name>ATP</name>
        <dbReference type="ChEBI" id="CHEBI:30616"/>
    </ligand>
</feature>
<evidence type="ECO:0000256" key="3">
    <source>
        <dbReference type="ARBA" id="ARBA00022840"/>
    </source>
</evidence>
<sequence>MKCFHYFKDKTRSRVQRSEPSLKDETNLTDDVSSKHRVSKSSESTNPRKDRVTKSSGSASSSKDQVMKSSGSASSASPRGILELYEEKAGKLRVFTYAELRQATNDFTRLRKIGEGGFGCVYKGSIKPVDGNGDPIAVAVKKLNRDEESTVGSPSSKNFERVKDELEELTEESKSKSEEVSESSKRRLAQLAKLSEHVGGVDKKGFMIMHRAKVS</sequence>
<keyword evidence="1" id="KW-0723">Serine/threonine-protein kinase</keyword>
<dbReference type="InterPro" id="IPR011009">
    <property type="entry name" value="Kinase-like_dom_sf"/>
</dbReference>
<protein>
    <recommendedName>
        <fullName evidence="6">Protein kinase domain-containing protein</fullName>
    </recommendedName>
</protein>
<organism evidence="7 8">
    <name type="scientific">Mikania micrantha</name>
    <name type="common">bitter vine</name>
    <dbReference type="NCBI Taxonomy" id="192012"/>
    <lineage>
        <taxon>Eukaryota</taxon>
        <taxon>Viridiplantae</taxon>
        <taxon>Streptophyta</taxon>
        <taxon>Embryophyta</taxon>
        <taxon>Tracheophyta</taxon>
        <taxon>Spermatophyta</taxon>
        <taxon>Magnoliopsida</taxon>
        <taxon>eudicotyledons</taxon>
        <taxon>Gunneridae</taxon>
        <taxon>Pentapetalae</taxon>
        <taxon>asterids</taxon>
        <taxon>campanulids</taxon>
        <taxon>Asterales</taxon>
        <taxon>Asteraceae</taxon>
        <taxon>Asteroideae</taxon>
        <taxon>Heliantheae alliance</taxon>
        <taxon>Eupatorieae</taxon>
        <taxon>Mikania</taxon>
    </lineage>
</organism>
<dbReference type="OrthoDB" id="1733738at2759"/>
<dbReference type="AlphaFoldDB" id="A0A5N6NPG6"/>
<dbReference type="PANTHER" id="PTHR47989">
    <property type="entry name" value="OS01G0750732 PROTEIN"/>
    <property type="match status" value="1"/>
</dbReference>
<dbReference type="Gene3D" id="3.30.200.20">
    <property type="entry name" value="Phosphorylase Kinase, domain 1"/>
    <property type="match status" value="1"/>
</dbReference>
<keyword evidence="3 4" id="KW-0067">ATP-binding</keyword>
<feature type="region of interest" description="Disordered" evidence="5">
    <location>
        <begin position="144"/>
        <end position="186"/>
    </location>
</feature>
<feature type="compositionally biased region" description="Basic and acidic residues" evidence="5">
    <location>
        <begin position="8"/>
        <end position="26"/>
    </location>
</feature>
<comment type="caution">
    <text evidence="7">The sequence shown here is derived from an EMBL/GenBank/DDBJ whole genome shotgun (WGS) entry which is preliminary data.</text>
</comment>
<evidence type="ECO:0000256" key="5">
    <source>
        <dbReference type="SAM" id="MobiDB-lite"/>
    </source>
</evidence>
<feature type="compositionally biased region" description="Basic and acidic residues" evidence="5">
    <location>
        <begin position="171"/>
        <end position="185"/>
    </location>
</feature>
<evidence type="ECO:0000256" key="2">
    <source>
        <dbReference type="ARBA" id="ARBA00022741"/>
    </source>
</evidence>
<proteinExistence type="predicted"/>
<gene>
    <name evidence="7" type="ORF">E3N88_19306</name>
</gene>
<evidence type="ECO:0000313" key="7">
    <source>
        <dbReference type="EMBL" id="KAD4982635.1"/>
    </source>
</evidence>
<dbReference type="SUPFAM" id="SSF56112">
    <property type="entry name" value="Protein kinase-like (PK-like)"/>
    <property type="match status" value="1"/>
</dbReference>
<dbReference type="GO" id="GO:0004674">
    <property type="term" value="F:protein serine/threonine kinase activity"/>
    <property type="evidence" value="ECO:0007669"/>
    <property type="project" value="UniProtKB-KW"/>
</dbReference>
<dbReference type="PROSITE" id="PS00107">
    <property type="entry name" value="PROTEIN_KINASE_ATP"/>
    <property type="match status" value="1"/>
</dbReference>
<dbReference type="PANTHER" id="PTHR47989:SF47">
    <property type="entry name" value="SERINE_THREONINE-PROTEIN KINASE PBL28-RELATED"/>
    <property type="match status" value="1"/>
</dbReference>
<feature type="region of interest" description="Disordered" evidence="5">
    <location>
        <begin position="8"/>
        <end position="80"/>
    </location>
</feature>
<evidence type="ECO:0000256" key="1">
    <source>
        <dbReference type="ARBA" id="ARBA00022527"/>
    </source>
</evidence>
<accession>A0A5N6NPG6</accession>
<dbReference type="PROSITE" id="PS50011">
    <property type="entry name" value="PROTEIN_KINASE_DOM"/>
    <property type="match status" value="1"/>
</dbReference>
<dbReference type="GO" id="GO:0005524">
    <property type="term" value="F:ATP binding"/>
    <property type="evidence" value="ECO:0007669"/>
    <property type="project" value="UniProtKB-UniRule"/>
</dbReference>
<keyword evidence="1" id="KW-0808">Transferase</keyword>
<dbReference type="EMBL" id="SZYD01000010">
    <property type="protein sequence ID" value="KAD4982635.1"/>
    <property type="molecule type" value="Genomic_DNA"/>
</dbReference>